<evidence type="ECO:0000313" key="2">
    <source>
        <dbReference type="EMBL" id="CAL2106386.1"/>
    </source>
</evidence>
<dbReference type="InterPro" id="IPR046715">
    <property type="entry name" value="DUF6607"/>
</dbReference>
<evidence type="ECO:0000256" key="1">
    <source>
        <dbReference type="SAM" id="SignalP"/>
    </source>
</evidence>
<reference evidence="2 3" key="1">
    <citation type="submission" date="2024-05" db="EMBL/GenBank/DDBJ databases">
        <authorList>
            <person name="Duchaud E."/>
        </authorList>
    </citation>
    <scope>NUCLEOTIDE SEQUENCE [LARGE SCALE GENOMIC DNA]</scope>
    <source>
        <strain evidence="2">Ena-SAMPLE-TAB-13-05-2024-13:56:06:370-140305</strain>
    </source>
</reference>
<organism evidence="2 3">
    <name type="scientific">Tenacibaculum vairaonense</name>
    <dbReference type="NCBI Taxonomy" id="3137860"/>
    <lineage>
        <taxon>Bacteria</taxon>
        <taxon>Pseudomonadati</taxon>
        <taxon>Bacteroidota</taxon>
        <taxon>Flavobacteriia</taxon>
        <taxon>Flavobacteriales</taxon>
        <taxon>Flavobacteriaceae</taxon>
        <taxon>Tenacibaculum</taxon>
    </lineage>
</organism>
<accession>A0ABM9PL40</accession>
<protein>
    <recommendedName>
        <fullName evidence="4">DKNYY family protein</fullName>
    </recommendedName>
</protein>
<sequence>MKKLIVGSLVLLSSVTINAQKKKDKEAIKKMCGCFEVTFNFAETFNYSKDSLYKPSKNKVAKALEWAGLIEDETNKVSIQHLLQVGNPAKPSIVKHWRQDWVYQNTDFYMYNGDNEWLYETKPKSAVKKQWTQKVYQVDDSPRYEGSGSWVHIDGKSYWENTTDAPLPRREYTKRSDYNVTVRGNRHEITDYGWLHDQDNKKVIRKKGEDDFVLAHEKGYNTYVKVDDNRCKAAQEWWKKNTNKWQIVRNKWEEVYGRNSKLLLEKKVKNKALYKHLFAEEVNQEDAINEIIESFVKK</sequence>
<comment type="caution">
    <text evidence="2">The sequence shown here is derived from an EMBL/GenBank/DDBJ whole genome shotgun (WGS) entry which is preliminary data.</text>
</comment>
<evidence type="ECO:0000313" key="3">
    <source>
        <dbReference type="Proteomes" id="UP001497602"/>
    </source>
</evidence>
<gene>
    <name evidence="2" type="ORF">T190115A13A_210040</name>
</gene>
<evidence type="ECO:0008006" key="4">
    <source>
        <dbReference type="Google" id="ProtNLM"/>
    </source>
</evidence>
<name>A0ABM9PL40_9FLAO</name>
<dbReference type="RefSeq" id="WP_348738159.1">
    <property type="nucleotide sequence ID" value="NZ_CAXJRC010000013.1"/>
</dbReference>
<proteinExistence type="predicted"/>
<dbReference type="EMBL" id="CAXJRC010000013">
    <property type="protein sequence ID" value="CAL2106386.1"/>
    <property type="molecule type" value="Genomic_DNA"/>
</dbReference>
<feature type="chain" id="PRO_5046333412" description="DKNYY family protein" evidence="1">
    <location>
        <begin position="20"/>
        <end position="298"/>
    </location>
</feature>
<dbReference type="Pfam" id="PF20311">
    <property type="entry name" value="DUF6607"/>
    <property type="match status" value="1"/>
</dbReference>
<keyword evidence="1" id="KW-0732">Signal</keyword>
<feature type="signal peptide" evidence="1">
    <location>
        <begin position="1"/>
        <end position="19"/>
    </location>
</feature>
<keyword evidence="3" id="KW-1185">Reference proteome</keyword>
<dbReference type="Proteomes" id="UP001497602">
    <property type="component" value="Unassembled WGS sequence"/>
</dbReference>